<evidence type="ECO:0000313" key="2">
    <source>
        <dbReference type="Proteomes" id="UP000091857"/>
    </source>
</evidence>
<reference evidence="2" key="1">
    <citation type="journal article" date="2016" name="Nat. Biotechnol.">
        <title>Sequencing wild and cultivated cassava and related species reveals extensive interspecific hybridization and genetic diversity.</title>
        <authorList>
            <person name="Bredeson J.V."/>
            <person name="Lyons J.B."/>
            <person name="Prochnik S.E."/>
            <person name="Wu G.A."/>
            <person name="Ha C.M."/>
            <person name="Edsinger-Gonzales E."/>
            <person name="Grimwood J."/>
            <person name="Schmutz J."/>
            <person name="Rabbi I.Y."/>
            <person name="Egesi C."/>
            <person name="Nauluvula P."/>
            <person name="Lebot V."/>
            <person name="Ndunguru J."/>
            <person name="Mkamilo G."/>
            <person name="Bart R.S."/>
            <person name="Setter T.L."/>
            <person name="Gleadow R.M."/>
            <person name="Kulakow P."/>
            <person name="Ferguson M.E."/>
            <person name="Rounsley S."/>
            <person name="Rokhsar D.S."/>
        </authorList>
    </citation>
    <scope>NUCLEOTIDE SEQUENCE [LARGE SCALE GENOMIC DNA]</scope>
    <source>
        <strain evidence="2">cv. AM560-2</strain>
    </source>
</reference>
<keyword evidence="2" id="KW-1185">Reference proteome</keyword>
<dbReference type="EMBL" id="CM004399">
    <property type="protein sequence ID" value="KAG8640844.1"/>
    <property type="molecule type" value="Genomic_DNA"/>
</dbReference>
<evidence type="ECO:0000313" key="1">
    <source>
        <dbReference type="EMBL" id="KAG8640844.1"/>
    </source>
</evidence>
<name>A0ACB7GM85_MANES</name>
<protein>
    <submittedName>
        <fullName evidence="1">Uncharacterized protein</fullName>
    </submittedName>
</protein>
<gene>
    <name evidence="1" type="ORF">MANES_13G082356v8</name>
</gene>
<organism evidence="1 2">
    <name type="scientific">Manihot esculenta</name>
    <name type="common">Cassava</name>
    <name type="synonym">Jatropha manihot</name>
    <dbReference type="NCBI Taxonomy" id="3983"/>
    <lineage>
        <taxon>Eukaryota</taxon>
        <taxon>Viridiplantae</taxon>
        <taxon>Streptophyta</taxon>
        <taxon>Embryophyta</taxon>
        <taxon>Tracheophyta</taxon>
        <taxon>Spermatophyta</taxon>
        <taxon>Magnoliopsida</taxon>
        <taxon>eudicotyledons</taxon>
        <taxon>Gunneridae</taxon>
        <taxon>Pentapetalae</taxon>
        <taxon>rosids</taxon>
        <taxon>fabids</taxon>
        <taxon>Malpighiales</taxon>
        <taxon>Euphorbiaceae</taxon>
        <taxon>Crotonoideae</taxon>
        <taxon>Manihoteae</taxon>
        <taxon>Manihot</taxon>
    </lineage>
</organism>
<comment type="caution">
    <text evidence="1">The sequence shown here is derived from an EMBL/GenBank/DDBJ whole genome shotgun (WGS) entry which is preliminary data.</text>
</comment>
<accession>A0ACB7GM85</accession>
<proteinExistence type="predicted"/>
<dbReference type="Proteomes" id="UP000091857">
    <property type="component" value="Chromosome 13"/>
</dbReference>
<sequence>MPTYVLYADYCDTAFQLLFYITNCTYSHANFRSFDKLSKLFILGTSVCFCPKL</sequence>